<evidence type="ECO:0000256" key="1">
    <source>
        <dbReference type="SAM" id="Phobius"/>
    </source>
</evidence>
<protein>
    <submittedName>
        <fullName evidence="2">Uncharacterized protein</fullName>
    </submittedName>
</protein>
<comment type="caution">
    <text evidence="2">The sequence shown here is derived from an EMBL/GenBank/DDBJ whole genome shotgun (WGS) entry which is preliminary data.</text>
</comment>
<sequence length="119" mass="14051">MDHIELWILLFLAIVGLGWLSHKHRYSGKVRTAYRELKELAAKTRENKSVAGDLVLWESGLKELERHPNEYNLLDQEIGLRETFLTYLVKHYPQDGRLEQLRAATQYSKDDVWGMKVRR</sequence>
<feature type="transmembrane region" description="Helical" evidence="1">
    <location>
        <begin position="6"/>
        <end position="22"/>
    </location>
</feature>
<name>A0ABQ4MF09_9BACL</name>
<reference evidence="2 3" key="1">
    <citation type="submission" date="2021-03" db="EMBL/GenBank/DDBJ databases">
        <title>Antimicrobial resistance genes in bacteria isolated from Japanese honey, and their potential for conferring macrolide and lincosamide resistance in the American foulbrood pathogen Paenibacillus larvae.</title>
        <authorList>
            <person name="Okamoto M."/>
            <person name="Kumagai M."/>
            <person name="Kanamori H."/>
            <person name="Takamatsu D."/>
        </authorList>
    </citation>
    <scope>NUCLEOTIDE SEQUENCE [LARGE SCALE GENOMIC DNA]</scope>
    <source>
        <strain evidence="2 3">J42TS3</strain>
    </source>
</reference>
<keyword evidence="1" id="KW-1133">Transmembrane helix</keyword>
<dbReference type="Proteomes" id="UP000679992">
    <property type="component" value="Unassembled WGS sequence"/>
</dbReference>
<organism evidence="2 3">
    <name type="scientific">Paenibacillus vini</name>
    <dbReference type="NCBI Taxonomy" id="1476024"/>
    <lineage>
        <taxon>Bacteria</taxon>
        <taxon>Bacillati</taxon>
        <taxon>Bacillota</taxon>
        <taxon>Bacilli</taxon>
        <taxon>Bacillales</taxon>
        <taxon>Paenibacillaceae</taxon>
        <taxon>Paenibacillus</taxon>
    </lineage>
</organism>
<keyword evidence="3" id="KW-1185">Reference proteome</keyword>
<keyword evidence="1" id="KW-0472">Membrane</keyword>
<evidence type="ECO:0000313" key="3">
    <source>
        <dbReference type="Proteomes" id="UP000679992"/>
    </source>
</evidence>
<proteinExistence type="predicted"/>
<gene>
    <name evidence="2" type="ORF">J42TS3_36010</name>
</gene>
<evidence type="ECO:0000313" key="2">
    <source>
        <dbReference type="EMBL" id="GIP54566.1"/>
    </source>
</evidence>
<keyword evidence="1" id="KW-0812">Transmembrane</keyword>
<dbReference type="EMBL" id="BOSL01000012">
    <property type="protein sequence ID" value="GIP54566.1"/>
    <property type="molecule type" value="Genomic_DNA"/>
</dbReference>
<dbReference type="RefSeq" id="WP_211024336.1">
    <property type="nucleotide sequence ID" value="NZ_BOSL01000012.1"/>
</dbReference>
<accession>A0ABQ4MF09</accession>